<protein>
    <submittedName>
        <fullName evidence="1">DUF1392 family protein</fullName>
    </submittedName>
</protein>
<name>A0ABR8HKG8_NOSPU</name>
<dbReference type="EMBL" id="JACJTC010000047">
    <property type="protein sequence ID" value="MBD2616339.1"/>
    <property type="molecule type" value="Genomic_DNA"/>
</dbReference>
<gene>
    <name evidence="1" type="ORF">H6G94_34795</name>
</gene>
<evidence type="ECO:0000313" key="1">
    <source>
        <dbReference type="EMBL" id="MBD2616339.1"/>
    </source>
</evidence>
<accession>A0ABR8HKG8</accession>
<comment type="caution">
    <text evidence="1">The sequence shown here is derived from an EMBL/GenBank/DDBJ whole genome shotgun (WGS) entry which is preliminary data.</text>
</comment>
<reference evidence="1 2" key="1">
    <citation type="journal article" date="2020" name="ISME J.">
        <title>Comparative genomics reveals insights into cyanobacterial evolution and habitat adaptation.</title>
        <authorList>
            <person name="Chen M.Y."/>
            <person name="Teng W.K."/>
            <person name="Zhao L."/>
            <person name="Hu C.X."/>
            <person name="Zhou Y.K."/>
            <person name="Han B.P."/>
            <person name="Song L.R."/>
            <person name="Shu W.S."/>
        </authorList>
    </citation>
    <scope>NUCLEOTIDE SEQUENCE [LARGE SCALE GENOMIC DNA]</scope>
    <source>
        <strain evidence="1 2">FACHB-252</strain>
    </source>
</reference>
<dbReference type="Proteomes" id="UP000606396">
    <property type="component" value="Unassembled WGS sequence"/>
</dbReference>
<proteinExistence type="predicted"/>
<evidence type="ECO:0000313" key="2">
    <source>
        <dbReference type="Proteomes" id="UP000606396"/>
    </source>
</evidence>
<dbReference type="Pfam" id="PF07154">
    <property type="entry name" value="DUF1392"/>
    <property type="match status" value="1"/>
</dbReference>
<organism evidence="1 2">
    <name type="scientific">Nostoc punctiforme FACHB-252</name>
    <dbReference type="NCBI Taxonomy" id="1357509"/>
    <lineage>
        <taxon>Bacteria</taxon>
        <taxon>Bacillati</taxon>
        <taxon>Cyanobacteriota</taxon>
        <taxon>Cyanophyceae</taxon>
        <taxon>Nostocales</taxon>
        <taxon>Nostocaceae</taxon>
        <taxon>Nostoc</taxon>
    </lineage>
</organism>
<keyword evidence="2" id="KW-1185">Reference proteome</keyword>
<dbReference type="InterPro" id="IPR009824">
    <property type="entry name" value="DUF1392"/>
</dbReference>
<sequence length="26" mass="3260">MTQLIHTLEECWYLSPPWVKENWVKK</sequence>